<reference evidence="2" key="1">
    <citation type="journal article" date="2019" name="Int. J. Syst. Evol. Microbiol.">
        <title>The Global Catalogue of Microorganisms (GCM) 10K type strain sequencing project: providing services to taxonomists for standard genome sequencing and annotation.</title>
        <authorList>
            <consortium name="The Broad Institute Genomics Platform"/>
            <consortium name="The Broad Institute Genome Sequencing Center for Infectious Disease"/>
            <person name="Wu L."/>
            <person name="Ma J."/>
        </authorList>
    </citation>
    <scope>NUCLEOTIDE SEQUENCE [LARGE SCALE GENOMIC DNA]</scope>
    <source>
        <strain evidence="2">CGMCC 1.16225</strain>
    </source>
</reference>
<accession>A0ABW4U3E4</accession>
<proteinExistence type="predicted"/>
<dbReference type="SUPFAM" id="SSF51182">
    <property type="entry name" value="RmlC-like cupins"/>
    <property type="match status" value="1"/>
</dbReference>
<dbReference type="Proteomes" id="UP001597405">
    <property type="component" value="Unassembled WGS sequence"/>
</dbReference>
<dbReference type="EMBL" id="JBHUGZ010000002">
    <property type="protein sequence ID" value="MFD1981890.1"/>
    <property type="molecule type" value="Genomic_DNA"/>
</dbReference>
<keyword evidence="2" id="KW-1185">Reference proteome</keyword>
<dbReference type="RefSeq" id="WP_379093919.1">
    <property type="nucleotide sequence ID" value="NZ_JBHUGZ010000002.1"/>
</dbReference>
<comment type="caution">
    <text evidence="1">The sequence shown here is derived from an EMBL/GenBank/DDBJ whole genome shotgun (WGS) entry which is preliminary data.</text>
</comment>
<name>A0ABW4U3E4_9HYPH</name>
<gene>
    <name evidence="1" type="ORF">ACFSOZ_04190</name>
</gene>
<protein>
    <submittedName>
        <fullName evidence="1">Autotransporter</fullName>
    </submittedName>
</protein>
<dbReference type="InterPro" id="IPR011051">
    <property type="entry name" value="RmlC_Cupin_sf"/>
</dbReference>
<organism evidence="1 2">
    <name type="scientific">Mesorhizobium newzealandense</name>
    <dbReference type="NCBI Taxonomy" id="1300302"/>
    <lineage>
        <taxon>Bacteria</taxon>
        <taxon>Pseudomonadati</taxon>
        <taxon>Pseudomonadota</taxon>
        <taxon>Alphaproteobacteria</taxon>
        <taxon>Hyphomicrobiales</taxon>
        <taxon>Phyllobacteriaceae</taxon>
        <taxon>Mesorhizobium</taxon>
    </lineage>
</organism>
<dbReference type="InterPro" id="IPR014710">
    <property type="entry name" value="RmlC-like_jellyroll"/>
</dbReference>
<dbReference type="Gene3D" id="2.60.120.10">
    <property type="entry name" value="Jelly Rolls"/>
    <property type="match status" value="1"/>
</dbReference>
<sequence length="187" mass="20338">MPLSASSPLYPAITDIVNAAAGPDPFEQVKAVLSGYTIRFHSLGRLVHEEEDDELLLHASPNLTIYHITLSPGVQYPPHNHLMDALIGIYRGSETNFIYPATGDEIDTPERQDFVAPAVTHMSPDTIHSVANTGDGRSGALHVYLGDLPGTSRQLWSLADSHAEPFDNDRYIAGARPIIQQSTGEPE</sequence>
<evidence type="ECO:0000313" key="1">
    <source>
        <dbReference type="EMBL" id="MFD1981890.1"/>
    </source>
</evidence>
<evidence type="ECO:0000313" key="2">
    <source>
        <dbReference type="Proteomes" id="UP001597405"/>
    </source>
</evidence>